<dbReference type="EMBL" id="OP413839">
    <property type="protein sequence ID" value="UYL64930.1"/>
    <property type="molecule type" value="Genomic_DNA"/>
</dbReference>
<accession>A0AA46TE87</accession>
<evidence type="ECO:0000313" key="1">
    <source>
        <dbReference type="EMBL" id="UYL64930.1"/>
    </source>
</evidence>
<evidence type="ECO:0000313" key="2">
    <source>
        <dbReference type="Proteomes" id="UP001156272"/>
    </source>
</evidence>
<gene>
    <name evidence="1" type="ORF">EJNHJLOP_00041</name>
</gene>
<dbReference type="Proteomes" id="UP001156272">
    <property type="component" value="Segment"/>
</dbReference>
<protein>
    <submittedName>
        <fullName evidence="1">Uncharacterized protein</fullName>
    </submittedName>
</protein>
<proteinExistence type="predicted"/>
<organism evidence="1 2">
    <name type="scientific">Methanophagales virus PBV082</name>
    <dbReference type="NCBI Taxonomy" id="3071307"/>
    <lineage>
        <taxon>Viruses</taxon>
        <taxon>Viruses incertae sedis</taxon>
        <taxon>Itzamnaviridae</taxon>
        <taxon>Pletoitzamnavirus</taxon>
        <taxon>Pletoitzamnavirus pescaderoense</taxon>
    </lineage>
</organism>
<name>A0AA46TE87_9VIRU</name>
<sequence length="89" mass="10279">MLEKLSEFMKRDYNLKTITTEECCGVVKVEVIYFTSNTSFPLLTLAYSKKTGDFVLAIERRYIAQHSTLQALIKALRDMKEVKKGNVRI</sequence>
<keyword evidence="2" id="KW-1185">Reference proteome</keyword>
<reference evidence="1 2" key="1">
    <citation type="submission" date="2022-09" db="EMBL/GenBank/DDBJ databases">
        <title>Evolutionary Diversification of Methanotrophic Ca. Methanophagales (ANME-1) and Their Expansive Virome.</title>
        <authorList>
            <person name="Laso-Perez R."/>
            <person name="Wu F."/>
            <person name="Cremiere A."/>
            <person name="Speth D.R."/>
            <person name="Magyar J.S."/>
            <person name="Krupovic M."/>
            <person name="Orphan V.J."/>
        </authorList>
    </citation>
    <scope>NUCLEOTIDE SEQUENCE [LARGE SCALE GENOMIC DNA]</scope>
    <source>
        <strain evidence="1">PBV082</strain>
    </source>
</reference>